<evidence type="ECO:0000256" key="17">
    <source>
        <dbReference type="ARBA" id="ARBA00023049"/>
    </source>
</evidence>
<dbReference type="Pfam" id="PF01433">
    <property type="entry name" value="Peptidase_M1"/>
    <property type="match status" value="1"/>
</dbReference>
<dbReference type="FunFam" id="2.60.40.1910:FF:000003">
    <property type="entry name" value="Aminopeptidase"/>
    <property type="match status" value="1"/>
</dbReference>
<dbReference type="SUPFAM" id="SSF63737">
    <property type="entry name" value="Leukotriene A4 hydrolase N-terminal domain"/>
    <property type="match status" value="1"/>
</dbReference>
<dbReference type="FunFam" id="1.10.390.10:FF:000016">
    <property type="entry name" value="Glutamyl aminopeptidase"/>
    <property type="match status" value="1"/>
</dbReference>
<evidence type="ECO:0000256" key="20">
    <source>
        <dbReference type="ARBA" id="ARBA00023180"/>
    </source>
</evidence>
<feature type="active site" description="Proton acceptor" evidence="22">
    <location>
        <position position="434"/>
    </location>
</feature>
<evidence type="ECO:0000256" key="22">
    <source>
        <dbReference type="PIRSR" id="PIRSR634016-1"/>
    </source>
</evidence>
<comment type="similarity">
    <text evidence="4 25">Belongs to the peptidase M1 family.</text>
</comment>
<evidence type="ECO:0000259" key="26">
    <source>
        <dbReference type="Pfam" id="PF01433"/>
    </source>
</evidence>
<evidence type="ECO:0000256" key="13">
    <source>
        <dbReference type="ARBA" id="ARBA00022833"/>
    </source>
</evidence>
<evidence type="ECO:0000256" key="11">
    <source>
        <dbReference type="ARBA" id="ARBA00022723"/>
    </source>
</evidence>
<comment type="catalytic activity">
    <reaction evidence="1">
        <text>Release of N-terminal glutamate (and to a lesser extent aspartate) from a peptide.</text>
        <dbReference type="EC" id="3.4.11.7"/>
    </reaction>
</comment>
<evidence type="ECO:0000259" key="27">
    <source>
        <dbReference type="Pfam" id="PF11838"/>
    </source>
</evidence>
<dbReference type="EMBL" id="JADBJN010000003">
    <property type="protein sequence ID" value="KAG5671182.1"/>
    <property type="molecule type" value="Genomic_DNA"/>
</dbReference>
<dbReference type="AlphaFoldDB" id="A0A9J6BP46"/>
<evidence type="ECO:0000256" key="18">
    <source>
        <dbReference type="ARBA" id="ARBA00023136"/>
    </source>
</evidence>
<keyword evidence="30" id="KW-1185">Reference proteome</keyword>
<evidence type="ECO:0000256" key="7">
    <source>
        <dbReference type="ARBA" id="ARBA00022475"/>
    </source>
</evidence>
<dbReference type="InterPro" id="IPR045357">
    <property type="entry name" value="Aminopeptidase_N-like_N"/>
</dbReference>
<comment type="subcellular location">
    <subcellularLocation>
        <location evidence="3">Cell membrane</location>
        <topology evidence="3">Lipid-anchor</topology>
        <topology evidence="3">GPI-anchor</topology>
    </subcellularLocation>
    <subcellularLocation>
        <location evidence="2">Cell membrane</location>
        <topology evidence="2">Single-pass type II membrane protein</topology>
    </subcellularLocation>
</comment>
<dbReference type="PANTHER" id="PTHR11533">
    <property type="entry name" value="PROTEASE M1 ZINC METALLOPROTEASE"/>
    <property type="match status" value="1"/>
</dbReference>
<dbReference type="GO" id="GO:0005615">
    <property type="term" value="C:extracellular space"/>
    <property type="evidence" value="ECO:0007669"/>
    <property type="project" value="TreeGrafter"/>
</dbReference>
<evidence type="ECO:0000256" key="14">
    <source>
        <dbReference type="ARBA" id="ARBA00022837"/>
    </source>
</evidence>
<dbReference type="Pfam" id="PF11838">
    <property type="entry name" value="ERAP1_C"/>
    <property type="match status" value="1"/>
</dbReference>
<evidence type="ECO:0000256" key="2">
    <source>
        <dbReference type="ARBA" id="ARBA00004401"/>
    </source>
</evidence>
<evidence type="ECO:0000256" key="24">
    <source>
        <dbReference type="PIRSR" id="PIRSR634016-4"/>
    </source>
</evidence>
<keyword evidence="13 23" id="KW-0862">Zinc</keyword>
<dbReference type="GO" id="GO:0004230">
    <property type="term" value="F:glutamyl aminopeptidase activity"/>
    <property type="evidence" value="ECO:0007669"/>
    <property type="project" value="UniProtKB-EC"/>
</dbReference>
<dbReference type="Gene3D" id="1.10.390.10">
    <property type="entry name" value="Neutral Protease Domain 2"/>
    <property type="match status" value="1"/>
</dbReference>
<dbReference type="GO" id="GO:0005886">
    <property type="term" value="C:plasma membrane"/>
    <property type="evidence" value="ECO:0007669"/>
    <property type="project" value="UniProtKB-SubCell"/>
</dbReference>
<feature type="binding site" evidence="23">
    <location>
        <position position="456"/>
    </location>
    <ligand>
        <name>Zn(2+)</name>
        <dbReference type="ChEBI" id="CHEBI:29105"/>
        <note>catalytic</note>
    </ligand>
</feature>
<dbReference type="EC" id="3.4.11.-" evidence="25"/>
<dbReference type="Gene3D" id="2.60.40.1910">
    <property type="match status" value="1"/>
</dbReference>
<keyword evidence="15" id="KW-0735">Signal-anchor</keyword>
<dbReference type="Gene3D" id="1.25.50.20">
    <property type="match status" value="1"/>
</dbReference>
<dbReference type="InterPro" id="IPR024571">
    <property type="entry name" value="ERAP1-like_C_dom"/>
</dbReference>
<feature type="binding site" evidence="23">
    <location>
        <position position="437"/>
    </location>
    <ligand>
        <name>Zn(2+)</name>
        <dbReference type="ChEBI" id="CHEBI:29105"/>
        <note>catalytic</note>
    </ligand>
</feature>
<dbReference type="InterPro" id="IPR014782">
    <property type="entry name" value="Peptidase_M1_dom"/>
</dbReference>
<evidence type="ECO:0000256" key="10">
    <source>
        <dbReference type="ARBA" id="ARBA00022692"/>
    </source>
</evidence>
<feature type="binding site" evidence="23">
    <location>
        <position position="433"/>
    </location>
    <ligand>
        <name>Zn(2+)</name>
        <dbReference type="ChEBI" id="CHEBI:29105"/>
        <note>catalytic</note>
    </ligand>
</feature>
<feature type="transmembrane region" description="Helical" evidence="25">
    <location>
        <begin position="33"/>
        <end position="59"/>
    </location>
</feature>
<dbReference type="InterPro" id="IPR001930">
    <property type="entry name" value="Peptidase_M1"/>
</dbReference>
<evidence type="ECO:0000256" key="1">
    <source>
        <dbReference type="ARBA" id="ARBA00001703"/>
    </source>
</evidence>
<evidence type="ECO:0000256" key="23">
    <source>
        <dbReference type="PIRSR" id="PIRSR634016-3"/>
    </source>
</evidence>
<evidence type="ECO:0000259" key="28">
    <source>
        <dbReference type="Pfam" id="PF17900"/>
    </source>
</evidence>
<dbReference type="GO" id="GO:0098552">
    <property type="term" value="C:side of membrane"/>
    <property type="evidence" value="ECO:0007669"/>
    <property type="project" value="UniProtKB-KW"/>
</dbReference>
<keyword evidence="11 23" id="KW-0479">Metal-binding</keyword>
<dbReference type="Pfam" id="PF17900">
    <property type="entry name" value="Peptidase_M1_N"/>
    <property type="match status" value="1"/>
</dbReference>
<dbReference type="InterPro" id="IPR034016">
    <property type="entry name" value="M1_APN-typ"/>
</dbReference>
<name>A0A9J6BP46_POLVA</name>
<dbReference type="GO" id="GO:0005737">
    <property type="term" value="C:cytoplasm"/>
    <property type="evidence" value="ECO:0007669"/>
    <property type="project" value="TreeGrafter"/>
</dbReference>
<evidence type="ECO:0000313" key="30">
    <source>
        <dbReference type="Proteomes" id="UP001107558"/>
    </source>
</evidence>
<feature type="domain" description="ERAP1-like C-terminal" evidence="27">
    <location>
        <begin position="658"/>
        <end position="979"/>
    </location>
</feature>
<keyword evidence="10 25" id="KW-0812">Transmembrane</keyword>
<evidence type="ECO:0000256" key="6">
    <source>
        <dbReference type="ARBA" id="ARBA00022438"/>
    </source>
</evidence>
<dbReference type="GO" id="GO:0043171">
    <property type="term" value="P:peptide catabolic process"/>
    <property type="evidence" value="ECO:0007669"/>
    <property type="project" value="TreeGrafter"/>
</dbReference>
<keyword evidence="12 25" id="KW-0378">Hydrolase</keyword>
<protein>
    <recommendedName>
        <fullName evidence="25">Aminopeptidase</fullName>
        <ecNumber evidence="25">3.4.11.-</ecNumber>
    </recommendedName>
</protein>
<keyword evidence="9 25" id="KW-0645">Protease</keyword>
<evidence type="ECO:0000256" key="25">
    <source>
        <dbReference type="RuleBase" id="RU364040"/>
    </source>
</evidence>
<evidence type="ECO:0000256" key="15">
    <source>
        <dbReference type="ARBA" id="ARBA00022968"/>
    </source>
</evidence>
<dbReference type="CDD" id="cd09601">
    <property type="entry name" value="M1_APN-Q_like"/>
    <property type="match status" value="1"/>
</dbReference>
<dbReference type="FunFam" id="1.25.50.20:FF:000001">
    <property type="entry name" value="Aminopeptidase"/>
    <property type="match status" value="1"/>
</dbReference>
<comment type="subunit">
    <text evidence="5">Homodimer; disulfide-linked.</text>
</comment>
<keyword evidence="8" id="KW-0336">GPI-anchor</keyword>
<sequence>MPNQNNLIRPSSYSSSSKQHLDKVELSRKRTSILILTLISLVIFLFILSLLLICALVVVGKGLSQKNDSLSDINTQQTVSSISLINHLSNNINKNKIDTSTESKFSVNGNSMSMNRIVDNLTFRLPRQITPSLYNLFLHPDLKKKTFRGNVKIDIQVSEQMPFLALHSKFLNITQVKLMKSLVNGKEGLNVKNSFMYDKFEFFIIEPEQPLAVGNYTVDLDFEGSLDGKIVGFYGSSYLDKMKNQTRYIATSKFEPTFARQSFPCFDEPSMKAKFKISLISPKDDGYHALSNMNVESIEDYDENFMKYNFFESVPMSTYLTVFIVSNFQNKSQMVNVNSTIGEPFLLSVYSTPQQIDKTDYALETAKKVIEYYIQYFNIKYPLPKLDLAAIPDFVSGAMETWGLVTYRETNLLYDAKVSSTANKQRIASVISHELAHMYFGNLVSMRWWNDLFLNEGFASYIEFKGEMAAEEDWDMMSQFTIDTMHSVLDLDATLGSHPIVVGVETPDQITEIFDSITYNKGASVIRMIEDFVGEENFRKGVTEYLNEKRFGNADADDLLRNLKPFTDLDIFSIVNTFIRQKGIAVVTVEKIGNELHLTQKRFLTDPESESQETLASEYNYKWSLPITYFTNNNKTVQREWFYHTAEKLIIPIDDADWVKVNKDQIGYYRVNYDKSMWESLNEALKADINVMSVLDRAHLLNDVFSLAQGQKVDYATALKMTEFLQKETSFVPWDAVSTKLKNIRNLLYNTEYFTEFKDYVNNLVDATYKNISWEVNINAHLDNLKRITILDLACSFDHVECMNEVGIRFRQWLNNPDERPHPDLRSLIYYHGMRSVGNKNDWDKMFEIFAAENDATEKSKLQSALAAIQDPVILMKYIELASANETYVRSQDYFNLLASVAGNRAGEMLVWDFVRMNWEKLVQKFTLNERNLGRMIPNVTNKFSSEIRLKEMQNFFNEYPEAGAGANARKQALENIQNNIKWLKNNKQSIGDFLQSLNL</sequence>
<keyword evidence="18 25" id="KW-0472">Membrane</keyword>
<comment type="cofactor">
    <cofactor evidence="23 25">
        <name>Zn(2+)</name>
        <dbReference type="ChEBI" id="CHEBI:29105"/>
    </cofactor>
    <text evidence="23 25">Binds 1 zinc ion per subunit.</text>
</comment>
<feature type="site" description="Transition state stabilizer" evidence="24">
    <location>
        <position position="519"/>
    </location>
</feature>
<evidence type="ECO:0000256" key="19">
    <source>
        <dbReference type="ARBA" id="ARBA00023157"/>
    </source>
</evidence>
<dbReference type="OrthoDB" id="510539at2759"/>
<evidence type="ECO:0000256" key="5">
    <source>
        <dbReference type="ARBA" id="ARBA00011748"/>
    </source>
</evidence>
<accession>A0A9J6BP46</accession>
<dbReference type="InterPro" id="IPR027268">
    <property type="entry name" value="Peptidase_M4/M1_CTD_sf"/>
</dbReference>
<dbReference type="FunFam" id="2.60.40.1730:FF:000012">
    <property type="entry name" value="Aminopeptidase N"/>
    <property type="match status" value="1"/>
</dbReference>
<gene>
    <name evidence="29" type="ORF">PVAND_001393</name>
</gene>
<dbReference type="InterPro" id="IPR042097">
    <property type="entry name" value="Aminopeptidase_N-like_N_sf"/>
</dbReference>
<dbReference type="SUPFAM" id="SSF55486">
    <property type="entry name" value="Metalloproteases ('zincins'), catalytic domain"/>
    <property type="match status" value="1"/>
</dbReference>
<dbReference type="Proteomes" id="UP001107558">
    <property type="component" value="Chromosome 3"/>
</dbReference>
<dbReference type="Gene3D" id="2.60.40.1730">
    <property type="entry name" value="tricorn interacting facor f3 domain"/>
    <property type="match status" value="1"/>
</dbReference>
<dbReference type="InterPro" id="IPR050344">
    <property type="entry name" value="Peptidase_M1_aminopeptidases"/>
</dbReference>
<evidence type="ECO:0000256" key="9">
    <source>
        <dbReference type="ARBA" id="ARBA00022670"/>
    </source>
</evidence>
<evidence type="ECO:0000256" key="16">
    <source>
        <dbReference type="ARBA" id="ARBA00022989"/>
    </source>
</evidence>
<dbReference type="GO" id="GO:0006508">
    <property type="term" value="P:proteolysis"/>
    <property type="evidence" value="ECO:0007669"/>
    <property type="project" value="UniProtKB-KW"/>
</dbReference>
<dbReference type="GO" id="GO:0070006">
    <property type="term" value="F:metalloaminopeptidase activity"/>
    <property type="evidence" value="ECO:0007669"/>
    <property type="project" value="TreeGrafter"/>
</dbReference>
<keyword evidence="20" id="KW-0325">Glycoprotein</keyword>
<evidence type="ECO:0000256" key="21">
    <source>
        <dbReference type="ARBA" id="ARBA00023288"/>
    </source>
</evidence>
<keyword evidence="7" id="KW-1003">Cell membrane</keyword>
<feature type="domain" description="Aminopeptidase N-like N-terminal" evidence="28">
    <location>
        <begin position="131"/>
        <end position="320"/>
    </location>
</feature>
<evidence type="ECO:0000313" key="29">
    <source>
        <dbReference type="EMBL" id="KAG5671182.1"/>
    </source>
</evidence>
<organism evidence="29 30">
    <name type="scientific">Polypedilum vanderplanki</name>
    <name type="common">Sleeping chironomid midge</name>
    <dbReference type="NCBI Taxonomy" id="319348"/>
    <lineage>
        <taxon>Eukaryota</taxon>
        <taxon>Metazoa</taxon>
        <taxon>Ecdysozoa</taxon>
        <taxon>Arthropoda</taxon>
        <taxon>Hexapoda</taxon>
        <taxon>Insecta</taxon>
        <taxon>Pterygota</taxon>
        <taxon>Neoptera</taxon>
        <taxon>Endopterygota</taxon>
        <taxon>Diptera</taxon>
        <taxon>Nematocera</taxon>
        <taxon>Chironomoidea</taxon>
        <taxon>Chironomidae</taxon>
        <taxon>Chironominae</taxon>
        <taxon>Polypedilum</taxon>
        <taxon>Polypedilum</taxon>
    </lineage>
</organism>
<keyword evidence="16 25" id="KW-1133">Transmembrane helix</keyword>
<feature type="domain" description="Peptidase M1 membrane alanine aminopeptidase" evidence="26">
    <location>
        <begin position="361"/>
        <end position="578"/>
    </location>
</feature>
<evidence type="ECO:0000256" key="8">
    <source>
        <dbReference type="ARBA" id="ARBA00022622"/>
    </source>
</evidence>
<keyword evidence="14" id="KW-0106">Calcium</keyword>
<dbReference type="PRINTS" id="PR00756">
    <property type="entry name" value="ALADIPTASE"/>
</dbReference>
<keyword evidence="6 25" id="KW-0031">Aminopeptidase</keyword>
<dbReference type="PANTHER" id="PTHR11533:SF276">
    <property type="entry name" value="GLUTAMYL AMINOPEPTIDASE"/>
    <property type="match status" value="1"/>
</dbReference>
<evidence type="ECO:0000256" key="3">
    <source>
        <dbReference type="ARBA" id="ARBA00004609"/>
    </source>
</evidence>
<keyword evidence="19" id="KW-1015">Disulfide bond</keyword>
<comment type="caution">
    <text evidence="29">The sequence shown here is derived from an EMBL/GenBank/DDBJ whole genome shotgun (WGS) entry which is preliminary data.</text>
</comment>
<dbReference type="GO" id="GO:0008270">
    <property type="term" value="F:zinc ion binding"/>
    <property type="evidence" value="ECO:0007669"/>
    <property type="project" value="UniProtKB-UniRule"/>
</dbReference>
<keyword evidence="17 25" id="KW-0482">Metalloprotease</keyword>
<dbReference type="GO" id="GO:0042277">
    <property type="term" value="F:peptide binding"/>
    <property type="evidence" value="ECO:0007669"/>
    <property type="project" value="TreeGrafter"/>
</dbReference>
<keyword evidence="21" id="KW-0449">Lipoprotein</keyword>
<reference evidence="29" key="1">
    <citation type="submission" date="2021-03" db="EMBL/GenBank/DDBJ databases">
        <title>Chromosome level genome of the anhydrobiotic midge Polypedilum vanderplanki.</title>
        <authorList>
            <person name="Yoshida Y."/>
            <person name="Kikawada T."/>
            <person name="Gusev O."/>
        </authorList>
    </citation>
    <scope>NUCLEOTIDE SEQUENCE</scope>
    <source>
        <strain evidence="29">NIAS01</strain>
        <tissue evidence="29">Whole body or cell culture</tissue>
    </source>
</reference>
<evidence type="ECO:0000256" key="12">
    <source>
        <dbReference type="ARBA" id="ARBA00022801"/>
    </source>
</evidence>
<evidence type="ECO:0000256" key="4">
    <source>
        <dbReference type="ARBA" id="ARBA00010136"/>
    </source>
</evidence>
<proteinExistence type="inferred from homology"/>